<protein>
    <recommendedName>
        <fullName evidence="4">YwdI family protein</fullName>
    </recommendedName>
</protein>
<proteinExistence type="predicted"/>
<dbReference type="OrthoDB" id="2361717at2"/>
<dbReference type="InterPro" id="IPR035218">
    <property type="entry name" value="DUF5327"/>
</dbReference>
<comment type="caution">
    <text evidence="2">The sequence shown here is derived from an EMBL/GenBank/DDBJ whole genome shotgun (WGS) entry which is preliminary data.</text>
</comment>
<dbReference type="AlphaFoldDB" id="A0A3N5BAR2"/>
<evidence type="ECO:0008006" key="4">
    <source>
        <dbReference type="Google" id="ProtNLM"/>
    </source>
</evidence>
<keyword evidence="3" id="KW-1185">Reference proteome</keyword>
<accession>A0A3N5BAR2</accession>
<name>A0A3N5BAR2_9BACI</name>
<feature type="region of interest" description="Disordered" evidence="1">
    <location>
        <begin position="70"/>
        <end position="96"/>
    </location>
</feature>
<evidence type="ECO:0000256" key="1">
    <source>
        <dbReference type="SAM" id="MobiDB-lite"/>
    </source>
</evidence>
<dbReference type="Pfam" id="PF17261">
    <property type="entry name" value="DUF5327"/>
    <property type="match status" value="1"/>
</dbReference>
<sequence>MSVSYHAIIRQMKKELNSLDDSSSQQDVLSKIHVIKSLADVVINSYDDYGETTVSAETVAKADISEAEARAMGVRPKKQEDRMEEDDANGDSIFDF</sequence>
<organism evidence="2 3">
    <name type="scientific">Aquisalibacillus elongatus</name>
    <dbReference type="NCBI Taxonomy" id="485577"/>
    <lineage>
        <taxon>Bacteria</taxon>
        <taxon>Bacillati</taxon>
        <taxon>Bacillota</taxon>
        <taxon>Bacilli</taxon>
        <taxon>Bacillales</taxon>
        <taxon>Bacillaceae</taxon>
        <taxon>Aquisalibacillus</taxon>
    </lineage>
</organism>
<evidence type="ECO:0000313" key="2">
    <source>
        <dbReference type="EMBL" id="RPF54049.1"/>
    </source>
</evidence>
<dbReference type="RefSeq" id="WP_124220748.1">
    <property type="nucleotide sequence ID" value="NZ_RKRF01000008.1"/>
</dbReference>
<evidence type="ECO:0000313" key="3">
    <source>
        <dbReference type="Proteomes" id="UP000276443"/>
    </source>
</evidence>
<reference evidence="2 3" key="1">
    <citation type="submission" date="2018-11" db="EMBL/GenBank/DDBJ databases">
        <title>Genomic Encyclopedia of Type Strains, Phase IV (KMG-IV): sequencing the most valuable type-strain genomes for metagenomic binning, comparative biology and taxonomic classification.</title>
        <authorList>
            <person name="Goeker M."/>
        </authorList>
    </citation>
    <scope>NUCLEOTIDE SEQUENCE [LARGE SCALE GENOMIC DNA]</scope>
    <source>
        <strain evidence="2 3">DSM 18090</strain>
    </source>
</reference>
<gene>
    <name evidence="2" type="ORF">EDC24_1237</name>
</gene>
<dbReference type="Proteomes" id="UP000276443">
    <property type="component" value="Unassembled WGS sequence"/>
</dbReference>
<dbReference type="EMBL" id="RKRF01000008">
    <property type="protein sequence ID" value="RPF54049.1"/>
    <property type="molecule type" value="Genomic_DNA"/>
</dbReference>